<reference evidence="2" key="1">
    <citation type="submission" date="2015-06" db="UniProtKB">
        <authorList>
            <consortium name="EnsemblPlants"/>
        </authorList>
    </citation>
    <scope>IDENTIFICATION</scope>
</reference>
<dbReference type="HOGENOM" id="CLU_974467_0_0_1"/>
<evidence type="ECO:0000256" key="1">
    <source>
        <dbReference type="SAM" id="MobiDB-lite"/>
    </source>
</evidence>
<evidence type="ECO:0000313" key="3">
    <source>
        <dbReference type="Proteomes" id="UP000006038"/>
    </source>
</evidence>
<dbReference type="Gramene" id="OB0044G10280.1">
    <property type="protein sequence ID" value="OB0044G10280.1"/>
    <property type="gene ID" value="OB0044G10280"/>
</dbReference>
<dbReference type="AlphaFoldDB" id="J3KUA4"/>
<accession>J3KUA4</accession>
<name>J3KUA4_ORYBR</name>
<dbReference type="Proteomes" id="UP000006038">
    <property type="component" value="Unassembled WGS sequence"/>
</dbReference>
<dbReference type="EnsemblPlants" id="OB0044G10280.1">
    <property type="protein sequence ID" value="OB0044G10280.1"/>
    <property type="gene ID" value="OB0044G10280"/>
</dbReference>
<protein>
    <submittedName>
        <fullName evidence="2">Uncharacterized protein</fullName>
    </submittedName>
</protein>
<organism evidence="2">
    <name type="scientific">Oryza brachyantha</name>
    <name type="common">malo sina</name>
    <dbReference type="NCBI Taxonomy" id="4533"/>
    <lineage>
        <taxon>Eukaryota</taxon>
        <taxon>Viridiplantae</taxon>
        <taxon>Streptophyta</taxon>
        <taxon>Embryophyta</taxon>
        <taxon>Tracheophyta</taxon>
        <taxon>Spermatophyta</taxon>
        <taxon>Magnoliopsida</taxon>
        <taxon>Liliopsida</taxon>
        <taxon>Poales</taxon>
        <taxon>Poaceae</taxon>
        <taxon>BOP clade</taxon>
        <taxon>Oryzoideae</taxon>
        <taxon>Oryzeae</taxon>
        <taxon>Oryzinae</taxon>
        <taxon>Oryza</taxon>
    </lineage>
</organism>
<feature type="region of interest" description="Disordered" evidence="1">
    <location>
        <begin position="85"/>
        <end position="104"/>
    </location>
</feature>
<keyword evidence="3" id="KW-1185">Reference proteome</keyword>
<feature type="compositionally biased region" description="Low complexity" evidence="1">
    <location>
        <begin position="93"/>
        <end position="104"/>
    </location>
</feature>
<proteinExistence type="predicted"/>
<evidence type="ECO:0000313" key="2">
    <source>
        <dbReference type="EnsemblPlants" id="OB0044G10280.1"/>
    </source>
</evidence>
<feature type="region of interest" description="Disordered" evidence="1">
    <location>
        <begin position="110"/>
        <end position="131"/>
    </location>
</feature>
<feature type="compositionally biased region" description="Basic and acidic residues" evidence="1">
    <location>
        <begin position="111"/>
        <end position="131"/>
    </location>
</feature>
<sequence length="286" mass="31938">MSTLGRCPGGVSVEDAALPPLQQPPTILLDHELLVVPLPHPPPHRLHHLLLHLHLPQPRSLVPRLPLPLRLRPLHPLCPLARDHPHRRPPQHVPLQHHPQVPPLLGRRGVQHVEQRREEEERLAEPRREEGRAVGAVHHGLDEHHRAHATDVAEDHVPRARVVEHAALVHEGAQAEHVVDDDRLRLVGVGADDVLGGDRLPPRCGDGAELEREAERARAVAEPASRALEQSVRTEPGLGLADERHPHLRRAAFPLRQPLQQAWPLEAVILRAVVHNVELAPPFRRA</sequence>